<name>A0A2W5S719_CERSP</name>
<evidence type="ECO:0000313" key="2">
    <source>
        <dbReference type="Proteomes" id="UP000248975"/>
    </source>
</evidence>
<dbReference type="AlphaFoldDB" id="A0A2W5S719"/>
<accession>A0A2W5S719</accession>
<gene>
    <name evidence="1" type="ORF">DI533_17645</name>
</gene>
<proteinExistence type="predicted"/>
<comment type="caution">
    <text evidence="1">The sequence shown here is derived from an EMBL/GenBank/DDBJ whole genome shotgun (WGS) entry which is preliminary data.</text>
</comment>
<sequence>MGVSLNQFIALALAGKVGATRAAGFFAERGQGADAERVVAWLQGRPGLRGRVRACTHHPHDVKWCVQARTLLTS</sequence>
<evidence type="ECO:0000313" key="1">
    <source>
        <dbReference type="EMBL" id="PZQ95864.1"/>
    </source>
</evidence>
<organism evidence="1 2">
    <name type="scientific">Cereibacter sphaeroides</name>
    <name type="common">Rhodobacter sphaeroides</name>
    <dbReference type="NCBI Taxonomy" id="1063"/>
    <lineage>
        <taxon>Bacteria</taxon>
        <taxon>Pseudomonadati</taxon>
        <taxon>Pseudomonadota</taxon>
        <taxon>Alphaproteobacteria</taxon>
        <taxon>Rhodobacterales</taxon>
        <taxon>Paracoccaceae</taxon>
        <taxon>Cereibacter</taxon>
    </lineage>
</organism>
<protein>
    <submittedName>
        <fullName evidence="1">Uncharacterized protein</fullName>
    </submittedName>
</protein>
<reference evidence="1 2" key="1">
    <citation type="submission" date="2017-08" db="EMBL/GenBank/DDBJ databases">
        <title>Infants hospitalized years apart are colonized by the same room-sourced microbial strains.</title>
        <authorList>
            <person name="Brooks B."/>
            <person name="Olm M.R."/>
            <person name="Firek B.A."/>
            <person name="Baker R."/>
            <person name="Thomas B.C."/>
            <person name="Morowitz M.J."/>
            <person name="Banfield J.F."/>
        </authorList>
    </citation>
    <scope>NUCLEOTIDE SEQUENCE [LARGE SCALE GENOMIC DNA]</scope>
    <source>
        <strain evidence="1">S2_003_000_R2_11</strain>
    </source>
</reference>
<dbReference type="Proteomes" id="UP000248975">
    <property type="component" value="Unassembled WGS sequence"/>
</dbReference>
<dbReference type="EMBL" id="QFQS01000005">
    <property type="protein sequence ID" value="PZQ95864.1"/>
    <property type="molecule type" value="Genomic_DNA"/>
</dbReference>